<dbReference type="InterPro" id="IPR032319">
    <property type="entry name" value="CLP1_P"/>
</dbReference>
<dbReference type="GO" id="GO:0031124">
    <property type="term" value="P:mRNA 3'-end processing"/>
    <property type="evidence" value="ECO:0007669"/>
    <property type="project" value="UniProtKB-UniRule"/>
</dbReference>
<dbReference type="KEGG" id="dpp:DICPUDRAFT_52854"/>
<dbReference type="Pfam" id="PF06807">
    <property type="entry name" value="Clp1"/>
    <property type="match status" value="1"/>
</dbReference>
<evidence type="ECO:0000313" key="10">
    <source>
        <dbReference type="EMBL" id="EGC39164.1"/>
    </source>
</evidence>
<dbReference type="GO" id="GO:0051731">
    <property type="term" value="F:polynucleotide 5'-hydroxyl-kinase activity"/>
    <property type="evidence" value="ECO:0000318"/>
    <property type="project" value="GO_Central"/>
</dbReference>
<evidence type="ECO:0000259" key="7">
    <source>
        <dbReference type="Pfam" id="PF06807"/>
    </source>
</evidence>
<dbReference type="FunFam" id="2.60.120.1030:FF:000005">
    <property type="entry name" value="mRNA cleavage and polyadenylation factor CLP1"/>
    <property type="match status" value="1"/>
</dbReference>
<feature type="domain" description="Clp1 C-terminal" evidence="7">
    <location>
        <begin position="309"/>
        <end position="419"/>
    </location>
</feature>
<dbReference type="InterPro" id="IPR010655">
    <property type="entry name" value="Clp1_C"/>
</dbReference>
<evidence type="ECO:0000256" key="1">
    <source>
        <dbReference type="ARBA" id="ARBA00004123"/>
    </source>
</evidence>
<dbReference type="eggNOG" id="KOG2749">
    <property type="taxonomic scope" value="Eukaryota"/>
</dbReference>
<dbReference type="InterPro" id="IPR045116">
    <property type="entry name" value="Clp1/Grc3"/>
</dbReference>
<comment type="function">
    <text evidence="6">Required for endonucleolytic cleavage during polyadenylation-dependent pre-mRNA 3'-end formation.</text>
</comment>
<comment type="similarity">
    <text evidence="6">Belongs to the Clp1 family. Clp1 subfamily.</text>
</comment>
<evidence type="ECO:0000256" key="5">
    <source>
        <dbReference type="ARBA" id="ARBA00023242"/>
    </source>
</evidence>
<dbReference type="PANTHER" id="PTHR12755">
    <property type="entry name" value="CLEAVAGE/POLYADENYLATION FACTOR IA SUBUNIT CLP1P"/>
    <property type="match status" value="1"/>
</dbReference>
<dbReference type="OrthoDB" id="258143at2759"/>
<dbReference type="Gene3D" id="2.60.120.1030">
    <property type="entry name" value="Clp1, DNA binding domain"/>
    <property type="match status" value="1"/>
</dbReference>
<dbReference type="GO" id="GO:0005849">
    <property type="term" value="C:mRNA cleavage factor complex"/>
    <property type="evidence" value="ECO:0007669"/>
    <property type="project" value="InterPro"/>
</dbReference>
<dbReference type="InterPro" id="IPR032324">
    <property type="entry name" value="Clp1_N"/>
</dbReference>
<proteinExistence type="inferred from homology"/>
<dbReference type="STRING" id="5786.F0ZA95"/>
<evidence type="ECO:0000259" key="8">
    <source>
        <dbReference type="Pfam" id="PF16573"/>
    </source>
</evidence>
<keyword evidence="4 6" id="KW-0067">ATP-binding</keyword>
<dbReference type="GO" id="GO:0005524">
    <property type="term" value="F:ATP binding"/>
    <property type="evidence" value="ECO:0007669"/>
    <property type="project" value="UniProtKB-UniRule"/>
</dbReference>
<protein>
    <recommendedName>
        <fullName evidence="6">Protein CLP1 homolog</fullName>
    </recommendedName>
</protein>
<feature type="binding site" evidence="6">
    <location>
        <position position="20"/>
    </location>
    <ligand>
        <name>ATP</name>
        <dbReference type="ChEBI" id="CHEBI:30616"/>
    </ligand>
</feature>
<evidence type="ECO:0000313" key="11">
    <source>
        <dbReference type="Proteomes" id="UP000001064"/>
    </source>
</evidence>
<organism evidence="10 11">
    <name type="scientific">Dictyostelium purpureum</name>
    <name type="common">Slime mold</name>
    <dbReference type="NCBI Taxonomy" id="5786"/>
    <lineage>
        <taxon>Eukaryota</taxon>
        <taxon>Amoebozoa</taxon>
        <taxon>Evosea</taxon>
        <taxon>Eumycetozoa</taxon>
        <taxon>Dictyostelia</taxon>
        <taxon>Dictyosteliales</taxon>
        <taxon>Dictyosteliaceae</taxon>
        <taxon>Dictyostelium</taxon>
    </lineage>
</organism>
<gene>
    <name evidence="10" type="ORF">DICPUDRAFT_52854</name>
</gene>
<feature type="domain" description="Clp1 P-loop" evidence="9">
    <location>
        <begin position="117"/>
        <end position="304"/>
    </location>
</feature>
<keyword evidence="5 6" id="KW-0539">Nucleus</keyword>
<keyword evidence="11" id="KW-1185">Reference proteome</keyword>
<dbReference type="PANTHER" id="PTHR12755:SF6">
    <property type="entry name" value="POLYRIBONUCLEOTIDE 5'-HYDROXYL-KINASE CLP1"/>
    <property type="match status" value="1"/>
</dbReference>
<dbReference type="InterPro" id="IPR038238">
    <property type="entry name" value="Clp1_C_sf"/>
</dbReference>
<dbReference type="InParanoid" id="F0ZA95"/>
<dbReference type="GeneID" id="10510246"/>
<evidence type="ECO:0000256" key="2">
    <source>
        <dbReference type="ARBA" id="ARBA00022664"/>
    </source>
</evidence>
<dbReference type="FunFam" id="2.40.30.330:FF:000002">
    <property type="entry name" value="Protein CLP1 homolog"/>
    <property type="match status" value="1"/>
</dbReference>
<dbReference type="InterPro" id="IPR027417">
    <property type="entry name" value="P-loop_NTPase"/>
</dbReference>
<accession>F0ZA95</accession>
<evidence type="ECO:0000259" key="9">
    <source>
        <dbReference type="Pfam" id="PF16575"/>
    </source>
</evidence>
<dbReference type="Pfam" id="PF16575">
    <property type="entry name" value="CLP1_P"/>
    <property type="match status" value="1"/>
</dbReference>
<evidence type="ECO:0000256" key="4">
    <source>
        <dbReference type="ARBA" id="ARBA00022840"/>
    </source>
</evidence>
<dbReference type="VEuPathDB" id="AmoebaDB:DICPUDRAFT_52854"/>
<dbReference type="InterPro" id="IPR028606">
    <property type="entry name" value="Clp1"/>
</dbReference>
<name>F0ZA95_DICPU</name>
<dbReference type="Gene3D" id="2.40.30.330">
    <property type="entry name" value="Pre-mRNA cleavage complex subunit Clp1, C-terminal domain"/>
    <property type="match status" value="1"/>
</dbReference>
<dbReference type="FunCoup" id="F0ZA95">
    <property type="interactions" value="599"/>
</dbReference>
<dbReference type="OMA" id="VQYVNCH"/>
<dbReference type="InterPro" id="IPR038239">
    <property type="entry name" value="Clp1_N_sf"/>
</dbReference>
<dbReference type="RefSeq" id="XP_003284310.1">
    <property type="nucleotide sequence ID" value="XM_003284262.1"/>
</dbReference>
<dbReference type="Pfam" id="PF16573">
    <property type="entry name" value="CLP1_N"/>
    <property type="match status" value="1"/>
</dbReference>
<feature type="binding site" evidence="6">
    <location>
        <position position="59"/>
    </location>
    <ligand>
        <name>ATP</name>
        <dbReference type="ChEBI" id="CHEBI:30616"/>
    </ligand>
</feature>
<dbReference type="HAMAP" id="MF_03035">
    <property type="entry name" value="Clp1"/>
    <property type="match status" value="1"/>
</dbReference>
<reference evidence="11" key="1">
    <citation type="journal article" date="2011" name="Genome Biol.">
        <title>Comparative genomics of the social amoebae Dictyostelium discoideum and Dictyostelium purpureum.</title>
        <authorList>
            <consortium name="US DOE Joint Genome Institute (JGI-PGF)"/>
            <person name="Sucgang R."/>
            <person name="Kuo A."/>
            <person name="Tian X."/>
            <person name="Salerno W."/>
            <person name="Parikh A."/>
            <person name="Feasley C.L."/>
            <person name="Dalin E."/>
            <person name="Tu H."/>
            <person name="Huang E."/>
            <person name="Barry K."/>
            <person name="Lindquist E."/>
            <person name="Shapiro H."/>
            <person name="Bruce D."/>
            <person name="Schmutz J."/>
            <person name="Salamov A."/>
            <person name="Fey P."/>
            <person name="Gaudet P."/>
            <person name="Anjard C."/>
            <person name="Babu M.M."/>
            <person name="Basu S."/>
            <person name="Bushmanova Y."/>
            <person name="van der Wel H."/>
            <person name="Katoh-Kurasawa M."/>
            <person name="Dinh C."/>
            <person name="Coutinho P.M."/>
            <person name="Saito T."/>
            <person name="Elias M."/>
            <person name="Schaap P."/>
            <person name="Kay R.R."/>
            <person name="Henrissat B."/>
            <person name="Eichinger L."/>
            <person name="Rivero F."/>
            <person name="Putnam N.H."/>
            <person name="West C.M."/>
            <person name="Loomis W.F."/>
            <person name="Chisholm R.L."/>
            <person name="Shaulsky G."/>
            <person name="Strassmann J.E."/>
            <person name="Queller D.C."/>
            <person name="Kuspa A."/>
            <person name="Grigoriev I.V."/>
        </authorList>
    </citation>
    <scope>NUCLEOTIDE SEQUENCE [LARGE SCALE GENOMIC DNA]</scope>
    <source>
        <strain evidence="11">QSDP1</strain>
    </source>
</reference>
<dbReference type="Gene3D" id="3.40.50.300">
    <property type="entry name" value="P-loop containing nucleotide triphosphate hydrolases"/>
    <property type="match status" value="1"/>
</dbReference>
<dbReference type="GO" id="GO:0005634">
    <property type="term" value="C:nucleus"/>
    <property type="evidence" value="ECO:0000318"/>
    <property type="project" value="GO_Central"/>
</dbReference>
<dbReference type="SUPFAM" id="SSF52540">
    <property type="entry name" value="P-loop containing nucleoside triphosphate hydrolases"/>
    <property type="match status" value="1"/>
</dbReference>
<feature type="binding site" evidence="6">
    <location>
        <begin position="120"/>
        <end position="125"/>
    </location>
    <ligand>
        <name>ATP</name>
        <dbReference type="ChEBI" id="CHEBI:30616"/>
    </ligand>
</feature>
<keyword evidence="3 6" id="KW-0547">Nucleotide-binding</keyword>
<dbReference type="EMBL" id="GL870962">
    <property type="protein sequence ID" value="EGC39164.1"/>
    <property type="molecule type" value="Genomic_DNA"/>
</dbReference>
<dbReference type="CDD" id="cd01983">
    <property type="entry name" value="SIMIBI"/>
    <property type="match status" value="1"/>
</dbReference>
<evidence type="ECO:0000256" key="3">
    <source>
        <dbReference type="ARBA" id="ARBA00022741"/>
    </source>
</evidence>
<feature type="domain" description="Clp1 N-terminal" evidence="8">
    <location>
        <begin position="14"/>
        <end position="102"/>
    </location>
</feature>
<comment type="subcellular location">
    <subcellularLocation>
        <location evidence="1 6">Nucleus</location>
    </subcellularLocation>
</comment>
<dbReference type="Proteomes" id="UP000001064">
    <property type="component" value="Unassembled WGS sequence"/>
</dbReference>
<dbReference type="AlphaFoldDB" id="F0ZA95"/>
<evidence type="ECO:0000256" key="6">
    <source>
        <dbReference type="HAMAP-Rule" id="MF_03035"/>
    </source>
</evidence>
<keyword evidence="2 6" id="KW-0507">mRNA processing</keyword>
<dbReference type="GO" id="GO:0006388">
    <property type="term" value="P:tRNA splicing, via endonucleolytic cleavage and ligation"/>
    <property type="evidence" value="ECO:0000318"/>
    <property type="project" value="GO_Central"/>
</dbReference>
<sequence length="421" mass="46889">MTDVTQINESSTKTLEKHQELRYEIEFDQQGWMRLVEGTAECFGTELLLNKIYKLTSTKGAVFTWTGCKIEITNNCSPYIGDKTPMQKYSAVFQEIENSRSNNFDPNQSGPRVMIVGPTDSGKSSVSKILLAYSSRLGYEPLFIDLDPGQNSVTIPGTISASHIQSPIDIEEGLSSFVPLAHFYGHASLDVNPELFKALVRNLAAFVDKQMLASETTRMSGFVVNTCGWIDGLGYKVLLDNIEAFRINMIIVMDNEKLFSDLNSHFQQQQIKILKLPKSGGVFLRTPIFRKKTRMLKIKEYFNGVNDSLSPHYIYLDFKDVSIFRTGGGPVAPASALPIGQQSSIDPLAISEVYPSIDMCHSIVAISYAKQPQHIFSTNVAGFLYINDIDMETKKITVISPAPGPIPSRYLLIGTLKWTPN</sequence>